<name>A0A0W0F8T6_MONRR</name>
<dbReference type="EMBL" id="LATX01002206">
    <property type="protein sequence ID" value="KTB32730.1"/>
    <property type="molecule type" value="Genomic_DNA"/>
</dbReference>
<dbReference type="Pfam" id="PF00134">
    <property type="entry name" value="Cyclin_N"/>
    <property type="match status" value="1"/>
</dbReference>
<dbReference type="eggNOG" id="KOG0653">
    <property type="taxonomic scope" value="Eukaryota"/>
</dbReference>
<dbReference type="GO" id="GO:0051726">
    <property type="term" value="P:regulation of cell cycle"/>
    <property type="evidence" value="ECO:0007669"/>
    <property type="project" value="UniProtKB-ARBA"/>
</dbReference>
<dbReference type="Pfam" id="PF02984">
    <property type="entry name" value="Cyclin_C"/>
    <property type="match status" value="1"/>
</dbReference>
<evidence type="ECO:0000259" key="8">
    <source>
        <dbReference type="SMART" id="SM01332"/>
    </source>
</evidence>
<dbReference type="CDD" id="cd20559">
    <property type="entry name" value="CYCLIN_ScCLN_like"/>
    <property type="match status" value="1"/>
</dbReference>
<comment type="caution">
    <text evidence="9">The sequence shown here is derived from an EMBL/GenBank/DDBJ whole genome shotgun (WGS) entry which is preliminary data.</text>
</comment>
<evidence type="ECO:0000256" key="3">
    <source>
        <dbReference type="ARBA" id="ARBA00023127"/>
    </source>
</evidence>
<feature type="compositionally biased region" description="Low complexity" evidence="6">
    <location>
        <begin position="18"/>
        <end position="30"/>
    </location>
</feature>
<evidence type="ECO:0000256" key="4">
    <source>
        <dbReference type="ARBA" id="ARBA00023306"/>
    </source>
</evidence>
<dbReference type="InterPro" id="IPR039361">
    <property type="entry name" value="Cyclin"/>
</dbReference>
<feature type="domain" description="Cyclin C-terminal" evidence="8">
    <location>
        <begin position="252"/>
        <end position="362"/>
    </location>
</feature>
<dbReference type="InterPro" id="IPR036915">
    <property type="entry name" value="Cyclin-like_sf"/>
</dbReference>
<dbReference type="SMART" id="SM01332">
    <property type="entry name" value="Cyclin_C"/>
    <property type="match status" value="1"/>
</dbReference>
<evidence type="ECO:0000313" key="10">
    <source>
        <dbReference type="Proteomes" id="UP000054988"/>
    </source>
</evidence>
<dbReference type="InterPro" id="IPR013763">
    <property type="entry name" value="Cyclin-like_dom"/>
</dbReference>
<dbReference type="AlphaFoldDB" id="A0A0W0F8T6"/>
<gene>
    <name evidence="9" type="ORF">WG66_14718</name>
</gene>
<dbReference type="SUPFAM" id="SSF47954">
    <property type="entry name" value="Cyclin-like"/>
    <property type="match status" value="2"/>
</dbReference>
<dbReference type="InterPro" id="IPR004367">
    <property type="entry name" value="Cyclin_C-dom"/>
</dbReference>
<evidence type="ECO:0000256" key="1">
    <source>
        <dbReference type="ARBA" id="ARBA00008742"/>
    </source>
</evidence>
<dbReference type="InterPro" id="IPR048258">
    <property type="entry name" value="Cyclins_cyclin-box"/>
</dbReference>
<feature type="compositionally biased region" description="Polar residues" evidence="6">
    <location>
        <begin position="1"/>
        <end position="16"/>
    </location>
</feature>
<dbReference type="GO" id="GO:0019887">
    <property type="term" value="F:protein kinase regulator activity"/>
    <property type="evidence" value="ECO:0007669"/>
    <property type="project" value="UniProtKB-ARBA"/>
</dbReference>
<dbReference type="InterPro" id="IPR006671">
    <property type="entry name" value="Cyclin_N"/>
</dbReference>
<keyword evidence="3 5" id="KW-0195">Cyclin</keyword>
<feature type="region of interest" description="Disordered" evidence="6">
    <location>
        <begin position="44"/>
        <end position="93"/>
    </location>
</feature>
<dbReference type="GO" id="GO:0044843">
    <property type="term" value="P:cell cycle G1/S phase transition"/>
    <property type="evidence" value="ECO:0007669"/>
    <property type="project" value="UniProtKB-ARBA"/>
</dbReference>
<evidence type="ECO:0000256" key="5">
    <source>
        <dbReference type="RuleBase" id="RU000383"/>
    </source>
</evidence>
<sequence length="486" mass="55248">MAAPFSSLSNFQNSDADSVPSGSSSLPPSLQSIVLQSELIPSDMKDISSTRHSRNSLIYPRKRPSPHGVSKASKTPLLPHLPTRKSPRSAKAALLQQRQQREAQVAALRKDGVLLEEEYREEIRCYMHEMELFTMSSTASMDQQPEIKWHMRPCLVDFLVEIHFTFRLRPETLYLTLNIIDRYVSRRIVYIKHYQLVGCAALWIAAKFEDAKERVPTVQDLVQMCHDTYEESAFIQMEGHILSTIQWTLGHPTAEAWLRLMCCGPCLEELKVQHVARFLMEITLFYREFIKYPPSCIALAALTLARYLCGKPRRVWEETDECLEIVDLLDSRLAKRVNDLSETLVKKYSYAFYSKAATFVVQYYLQGGRFVRTALPPFPLTPTRSRSDSLSSTVSTPMSTTTSVSDMSDDFPLTPITPSLPPSSDPFQNIYSSSDDKENVPSTFEPALNKLRMDCDSPPDQYLPHDFVAFGRPALHSLNVSPRVFS</sequence>
<reference evidence="9 10" key="1">
    <citation type="submission" date="2015-12" db="EMBL/GenBank/DDBJ databases">
        <title>Draft genome sequence of Moniliophthora roreri, the causal agent of frosty pod rot of cacao.</title>
        <authorList>
            <person name="Aime M.C."/>
            <person name="Diaz-Valderrama J.R."/>
            <person name="Kijpornyongpan T."/>
            <person name="Phillips-Mora W."/>
        </authorList>
    </citation>
    <scope>NUCLEOTIDE SEQUENCE [LARGE SCALE GENOMIC DNA]</scope>
    <source>
        <strain evidence="9 10">MCA 2952</strain>
    </source>
</reference>
<dbReference type="PROSITE" id="PS00292">
    <property type="entry name" value="CYCLINS"/>
    <property type="match status" value="1"/>
</dbReference>
<dbReference type="Gene3D" id="1.10.472.10">
    <property type="entry name" value="Cyclin-like"/>
    <property type="match status" value="2"/>
</dbReference>
<dbReference type="Proteomes" id="UP000054988">
    <property type="component" value="Unassembled WGS sequence"/>
</dbReference>
<feature type="region of interest" description="Disordered" evidence="6">
    <location>
        <begin position="382"/>
        <end position="441"/>
    </location>
</feature>
<dbReference type="SMART" id="SM00385">
    <property type="entry name" value="CYCLIN"/>
    <property type="match status" value="2"/>
</dbReference>
<keyword evidence="2" id="KW-0132">Cell division</keyword>
<comment type="similarity">
    <text evidence="1 5">Belongs to the cyclin family.</text>
</comment>
<feature type="domain" description="Cyclin-like" evidence="7">
    <location>
        <begin position="157"/>
        <end position="243"/>
    </location>
</feature>
<organism evidence="9 10">
    <name type="scientific">Moniliophthora roreri</name>
    <name type="common">Frosty pod rot fungus</name>
    <name type="synonym">Monilia roreri</name>
    <dbReference type="NCBI Taxonomy" id="221103"/>
    <lineage>
        <taxon>Eukaryota</taxon>
        <taxon>Fungi</taxon>
        <taxon>Dikarya</taxon>
        <taxon>Basidiomycota</taxon>
        <taxon>Agaricomycotina</taxon>
        <taxon>Agaricomycetes</taxon>
        <taxon>Agaricomycetidae</taxon>
        <taxon>Agaricales</taxon>
        <taxon>Marasmiineae</taxon>
        <taxon>Marasmiaceae</taxon>
        <taxon>Moniliophthora</taxon>
    </lineage>
</organism>
<accession>A0A0W0F8T6</accession>
<dbReference type="GO" id="GO:0051301">
    <property type="term" value="P:cell division"/>
    <property type="evidence" value="ECO:0007669"/>
    <property type="project" value="UniProtKB-KW"/>
</dbReference>
<evidence type="ECO:0000256" key="2">
    <source>
        <dbReference type="ARBA" id="ARBA00022618"/>
    </source>
</evidence>
<evidence type="ECO:0000313" key="9">
    <source>
        <dbReference type="EMBL" id="KTB32730.1"/>
    </source>
</evidence>
<feature type="compositionally biased region" description="Low complexity" evidence="6">
    <location>
        <begin position="382"/>
        <end position="417"/>
    </location>
</feature>
<dbReference type="CDD" id="cd20537">
    <property type="entry name" value="CYCLIN_CCNO-like_rpt2"/>
    <property type="match status" value="1"/>
</dbReference>
<proteinExistence type="inferred from homology"/>
<dbReference type="PANTHER" id="PTHR10177">
    <property type="entry name" value="CYCLINS"/>
    <property type="match status" value="1"/>
</dbReference>
<protein>
    <submittedName>
        <fullName evidence="9">Uncharacterized protein</fullName>
    </submittedName>
</protein>
<dbReference type="FunFam" id="1.10.472.10:FF:000010">
    <property type="entry name" value="G1/S-specific cyclin Cln1"/>
    <property type="match status" value="1"/>
</dbReference>
<evidence type="ECO:0000256" key="6">
    <source>
        <dbReference type="SAM" id="MobiDB-lite"/>
    </source>
</evidence>
<evidence type="ECO:0000259" key="7">
    <source>
        <dbReference type="SMART" id="SM00385"/>
    </source>
</evidence>
<feature type="domain" description="Cyclin-like" evidence="7">
    <location>
        <begin position="256"/>
        <end position="342"/>
    </location>
</feature>
<feature type="region of interest" description="Disordered" evidence="6">
    <location>
        <begin position="1"/>
        <end position="30"/>
    </location>
</feature>
<keyword evidence="4" id="KW-0131">Cell cycle</keyword>